<comment type="cofactor">
    <cofactor evidence="5">
        <name>Mg(2+)</name>
        <dbReference type="ChEBI" id="CHEBI:18420"/>
    </cofactor>
</comment>
<feature type="binding site" evidence="5">
    <location>
        <position position="103"/>
    </location>
    <ligand>
        <name>Mg(2+)</name>
        <dbReference type="ChEBI" id="CHEBI:18420"/>
    </ligand>
</feature>
<gene>
    <name evidence="5" type="primary">vapC</name>
    <name evidence="7" type="ORF">ACFQ27_14245</name>
</gene>
<protein>
    <recommendedName>
        <fullName evidence="5">Ribonuclease VapC</fullName>
        <shortName evidence="5">RNase VapC</shortName>
        <ecNumber evidence="5">3.1.-.-</ecNumber>
    </recommendedName>
    <alternativeName>
        <fullName evidence="5">Toxin VapC</fullName>
    </alternativeName>
</protein>
<dbReference type="InterPro" id="IPR002716">
    <property type="entry name" value="PIN_dom"/>
</dbReference>
<dbReference type="Gene3D" id="3.40.50.1010">
    <property type="entry name" value="5'-nuclease"/>
    <property type="match status" value="1"/>
</dbReference>
<keyword evidence="5" id="KW-0800">Toxin</keyword>
<keyword evidence="3 5" id="KW-0479">Metal-binding</keyword>
<dbReference type="InterPro" id="IPR022907">
    <property type="entry name" value="VapC_family"/>
</dbReference>
<comment type="function">
    <text evidence="5">Toxic component of a toxin-antitoxin (TA) system. An RNase.</text>
</comment>
<dbReference type="CDD" id="cd09872">
    <property type="entry name" value="PIN_Sll0205-like"/>
    <property type="match status" value="1"/>
</dbReference>
<dbReference type="InterPro" id="IPR052919">
    <property type="entry name" value="TA_system_RNase"/>
</dbReference>
<organism evidence="7 8">
    <name type="scientific">Phenylobacterium conjunctum</name>
    <dbReference type="NCBI Taxonomy" id="1298959"/>
    <lineage>
        <taxon>Bacteria</taxon>
        <taxon>Pseudomonadati</taxon>
        <taxon>Pseudomonadota</taxon>
        <taxon>Alphaproteobacteria</taxon>
        <taxon>Caulobacterales</taxon>
        <taxon>Caulobacteraceae</taxon>
        <taxon>Phenylobacterium</taxon>
    </lineage>
</organism>
<evidence type="ECO:0000256" key="1">
    <source>
        <dbReference type="ARBA" id="ARBA00022649"/>
    </source>
</evidence>
<dbReference type="RefSeq" id="WP_374344213.1">
    <property type="nucleotide sequence ID" value="NZ_JBHTLQ010000033.1"/>
</dbReference>
<evidence type="ECO:0000313" key="8">
    <source>
        <dbReference type="Proteomes" id="UP001597216"/>
    </source>
</evidence>
<dbReference type="SUPFAM" id="SSF88723">
    <property type="entry name" value="PIN domain-like"/>
    <property type="match status" value="1"/>
</dbReference>
<evidence type="ECO:0000256" key="5">
    <source>
        <dbReference type="HAMAP-Rule" id="MF_00265"/>
    </source>
</evidence>
<reference evidence="8" key="1">
    <citation type="journal article" date="2019" name="Int. J. Syst. Evol. Microbiol.">
        <title>The Global Catalogue of Microorganisms (GCM) 10K type strain sequencing project: providing services to taxonomists for standard genome sequencing and annotation.</title>
        <authorList>
            <consortium name="The Broad Institute Genomics Platform"/>
            <consortium name="The Broad Institute Genome Sequencing Center for Infectious Disease"/>
            <person name="Wu L."/>
            <person name="Ma J."/>
        </authorList>
    </citation>
    <scope>NUCLEOTIDE SEQUENCE [LARGE SCALE GENOMIC DNA]</scope>
    <source>
        <strain evidence="8">CCUG 55074</strain>
    </source>
</reference>
<comment type="caution">
    <text evidence="7">The sequence shown here is derived from an EMBL/GenBank/DDBJ whole genome shotgun (WGS) entry which is preliminary data.</text>
</comment>
<dbReference type="EC" id="3.1.-.-" evidence="5"/>
<dbReference type="PANTHER" id="PTHR36173:SF1">
    <property type="entry name" value="RIBONUCLEASE VAPC22"/>
    <property type="match status" value="1"/>
</dbReference>
<dbReference type="InterPro" id="IPR029060">
    <property type="entry name" value="PIN-like_dom_sf"/>
</dbReference>
<dbReference type="Proteomes" id="UP001597216">
    <property type="component" value="Unassembled WGS sequence"/>
</dbReference>
<keyword evidence="5" id="KW-0460">Magnesium</keyword>
<evidence type="ECO:0000256" key="3">
    <source>
        <dbReference type="ARBA" id="ARBA00022723"/>
    </source>
</evidence>
<evidence type="ECO:0000256" key="4">
    <source>
        <dbReference type="ARBA" id="ARBA00022801"/>
    </source>
</evidence>
<keyword evidence="2 5" id="KW-0540">Nuclease</keyword>
<keyword evidence="8" id="KW-1185">Reference proteome</keyword>
<dbReference type="HAMAP" id="MF_00265">
    <property type="entry name" value="VapC_Nob1"/>
    <property type="match status" value="1"/>
</dbReference>
<dbReference type="PANTHER" id="PTHR36173">
    <property type="entry name" value="RIBONUCLEASE VAPC16-RELATED"/>
    <property type="match status" value="1"/>
</dbReference>
<dbReference type="Pfam" id="PF01850">
    <property type="entry name" value="PIN"/>
    <property type="match status" value="1"/>
</dbReference>
<proteinExistence type="inferred from homology"/>
<dbReference type="EMBL" id="JBHTLQ010000033">
    <property type="protein sequence ID" value="MFD1191746.1"/>
    <property type="molecule type" value="Genomic_DNA"/>
</dbReference>
<evidence type="ECO:0000256" key="2">
    <source>
        <dbReference type="ARBA" id="ARBA00022722"/>
    </source>
</evidence>
<dbReference type="InterPro" id="IPR041705">
    <property type="entry name" value="PIN_Sll0205"/>
</dbReference>
<evidence type="ECO:0000313" key="7">
    <source>
        <dbReference type="EMBL" id="MFD1191746.1"/>
    </source>
</evidence>
<feature type="domain" description="PIN" evidence="6">
    <location>
        <begin position="3"/>
        <end position="128"/>
    </location>
</feature>
<feature type="binding site" evidence="5">
    <location>
        <position position="5"/>
    </location>
    <ligand>
        <name>Mg(2+)</name>
        <dbReference type="ChEBI" id="CHEBI:18420"/>
    </ligand>
</feature>
<keyword evidence="4 5" id="KW-0378">Hydrolase</keyword>
<comment type="similarity">
    <text evidence="5">Belongs to the PINc/VapC protein family.</text>
</comment>
<evidence type="ECO:0000259" key="6">
    <source>
        <dbReference type="Pfam" id="PF01850"/>
    </source>
</evidence>
<name>A0ABW3T5W2_9CAUL</name>
<keyword evidence="1 5" id="KW-1277">Toxin-antitoxin system</keyword>
<accession>A0ABW3T5W2</accession>
<sequence length="138" mass="14684">MLILDTCALIWLINRTPIAPTALVDIERAAGEAALLVSTASAWEIGLLSRRAGRPGALHFTPDPKTWFTRALTAPGLTLAALTPEIVIDASHLPGDLHSDPADRLIIATARHLGATIVTRDQKILDYAQAGFVEALAC</sequence>